<comment type="caution">
    <text evidence="1">The sequence shown here is derived from an EMBL/GenBank/DDBJ whole genome shotgun (WGS) entry which is preliminary data.</text>
</comment>
<accession>A0ABQ0XH48</accession>
<reference evidence="1 2" key="1">
    <citation type="submission" date="2019-07" db="EMBL/GenBank/DDBJ databases">
        <title>Whole genome shotgun sequence of Lactobacillus diolivorans NBRC 107869.</title>
        <authorList>
            <person name="Hosoyama A."/>
            <person name="Uohara A."/>
            <person name="Ohji S."/>
            <person name="Ichikawa N."/>
        </authorList>
    </citation>
    <scope>NUCLEOTIDE SEQUENCE [LARGE SCALE GENOMIC DNA]</scope>
    <source>
        <strain evidence="1 2">NBRC 107869</strain>
    </source>
</reference>
<evidence type="ECO:0000313" key="2">
    <source>
        <dbReference type="Proteomes" id="UP000321409"/>
    </source>
</evidence>
<evidence type="ECO:0000313" key="1">
    <source>
        <dbReference type="EMBL" id="GEP25381.1"/>
    </source>
</evidence>
<dbReference type="Proteomes" id="UP000321409">
    <property type="component" value="Unassembled WGS sequence"/>
</dbReference>
<protein>
    <submittedName>
        <fullName evidence="1">Uncharacterized protein</fullName>
    </submittedName>
</protein>
<dbReference type="EMBL" id="BKAB01000133">
    <property type="protein sequence ID" value="GEP25381.1"/>
    <property type="molecule type" value="Genomic_DNA"/>
</dbReference>
<gene>
    <name evidence="1" type="ORF">LDI01_29740</name>
</gene>
<organism evidence="1 2">
    <name type="scientific">Lentilactobacillus diolivorans</name>
    <dbReference type="NCBI Taxonomy" id="179838"/>
    <lineage>
        <taxon>Bacteria</taxon>
        <taxon>Bacillati</taxon>
        <taxon>Bacillota</taxon>
        <taxon>Bacilli</taxon>
        <taxon>Lactobacillales</taxon>
        <taxon>Lactobacillaceae</taxon>
        <taxon>Lentilactobacillus</taxon>
    </lineage>
</organism>
<name>A0ABQ0XH48_9LACO</name>
<dbReference type="RefSeq" id="WP_157051293.1">
    <property type="nucleotide sequence ID" value="NZ_BKAB01000133.1"/>
</dbReference>
<sequence>MEDFKSIMIDYLASRVKGKQKSVDVYPGLTTSKMNSNNDELFIAIQIF</sequence>
<keyword evidence="2" id="KW-1185">Reference proteome</keyword>
<proteinExistence type="predicted"/>